<dbReference type="SUPFAM" id="SSF48537">
    <property type="entry name" value="Phospholipase C/P1 nuclease"/>
    <property type="match status" value="1"/>
</dbReference>
<dbReference type="GeneID" id="89969452"/>
<feature type="signal peptide" evidence="8">
    <location>
        <begin position="1"/>
        <end position="23"/>
    </location>
</feature>
<dbReference type="CDD" id="cd11010">
    <property type="entry name" value="S1-P1_nuclease"/>
    <property type="match status" value="1"/>
</dbReference>
<sequence length="337" mass="37945">MRAFFVHTALLVLSFSVESFAWGEHGHRTVGYLARLYFTPNGEALFNELLAPTAMFDISDGAVWADDHGVQIRMPFSKPWHYIDAKDDPPDNCTIVYSTDCDPDKHCVIAAIVNMTSRVNNQALLKQEQSNAFKFLLHFLGDVTQPLHTEEKCKGGNNLMVQWGPLNSPREKLHQVWDSLIIQKLIGYKRPTSPDPNNVYDKSLARTWAAELKTRIDAGLLAAPTALECININTPEKCALKWAGEANKLICSYVLKDGKNLGRDRNNDDCRWEWHGPEDVSKEYYQGAVPIVEAQIAKAGYRLGAWVNALAEQRSVMRRNGITFDEGSLRVQGRLDL</sequence>
<dbReference type="PANTHER" id="PTHR33146:SF26">
    <property type="entry name" value="ENDONUCLEASE 4"/>
    <property type="match status" value="1"/>
</dbReference>
<dbReference type="GO" id="GO:0003676">
    <property type="term" value="F:nucleic acid binding"/>
    <property type="evidence" value="ECO:0007669"/>
    <property type="project" value="InterPro"/>
</dbReference>
<dbReference type="InterPro" id="IPR008947">
    <property type="entry name" value="PLipase_C/P1_nuclease_dom_sf"/>
</dbReference>
<dbReference type="EMBL" id="JAVRRD010000001">
    <property type="protein sequence ID" value="KAK5065392.1"/>
    <property type="molecule type" value="Genomic_DNA"/>
</dbReference>
<dbReference type="InterPro" id="IPR003154">
    <property type="entry name" value="S1/P1nuclease"/>
</dbReference>
<dbReference type="GO" id="GO:0006308">
    <property type="term" value="P:DNA catabolic process"/>
    <property type="evidence" value="ECO:0007669"/>
    <property type="project" value="InterPro"/>
</dbReference>
<feature type="chain" id="PRO_5043956482" description="S1/P1 Nuclease" evidence="8">
    <location>
        <begin position="24"/>
        <end position="337"/>
    </location>
</feature>
<evidence type="ECO:0000256" key="5">
    <source>
        <dbReference type="ARBA" id="ARBA00022801"/>
    </source>
</evidence>
<protein>
    <recommendedName>
        <fullName evidence="11">S1/P1 Nuclease</fullName>
    </recommendedName>
</protein>
<keyword evidence="6" id="KW-1015">Disulfide bond</keyword>
<evidence type="ECO:0000256" key="7">
    <source>
        <dbReference type="ARBA" id="ARBA00023180"/>
    </source>
</evidence>
<comment type="similarity">
    <text evidence="1">Belongs to the nuclease type I family.</text>
</comment>
<keyword evidence="3" id="KW-0479">Metal-binding</keyword>
<evidence type="ECO:0000313" key="10">
    <source>
        <dbReference type="Proteomes" id="UP001358417"/>
    </source>
</evidence>
<evidence type="ECO:0000256" key="4">
    <source>
        <dbReference type="ARBA" id="ARBA00022759"/>
    </source>
</evidence>
<keyword evidence="2" id="KW-0540">Nuclease</keyword>
<dbReference type="Gene3D" id="1.10.575.10">
    <property type="entry name" value="P1 Nuclease"/>
    <property type="match status" value="1"/>
</dbReference>
<dbReference type="AlphaFoldDB" id="A0AAV9NW81"/>
<organism evidence="9 10">
    <name type="scientific">Exophiala bonariae</name>
    <dbReference type="NCBI Taxonomy" id="1690606"/>
    <lineage>
        <taxon>Eukaryota</taxon>
        <taxon>Fungi</taxon>
        <taxon>Dikarya</taxon>
        <taxon>Ascomycota</taxon>
        <taxon>Pezizomycotina</taxon>
        <taxon>Eurotiomycetes</taxon>
        <taxon>Chaetothyriomycetidae</taxon>
        <taxon>Chaetothyriales</taxon>
        <taxon>Herpotrichiellaceae</taxon>
        <taxon>Exophiala</taxon>
    </lineage>
</organism>
<evidence type="ECO:0008006" key="11">
    <source>
        <dbReference type="Google" id="ProtNLM"/>
    </source>
</evidence>
<dbReference type="RefSeq" id="XP_064712716.1">
    <property type="nucleotide sequence ID" value="XM_064844856.1"/>
</dbReference>
<evidence type="ECO:0000256" key="1">
    <source>
        <dbReference type="ARBA" id="ARBA00009547"/>
    </source>
</evidence>
<keyword evidence="8" id="KW-0732">Signal</keyword>
<accession>A0AAV9NW81</accession>
<dbReference type="GO" id="GO:0016788">
    <property type="term" value="F:hydrolase activity, acting on ester bonds"/>
    <property type="evidence" value="ECO:0007669"/>
    <property type="project" value="InterPro"/>
</dbReference>
<dbReference type="Pfam" id="PF02265">
    <property type="entry name" value="S1-P1_nuclease"/>
    <property type="match status" value="1"/>
</dbReference>
<keyword evidence="7" id="KW-0325">Glycoprotein</keyword>
<dbReference type="GO" id="GO:0004519">
    <property type="term" value="F:endonuclease activity"/>
    <property type="evidence" value="ECO:0007669"/>
    <property type="project" value="UniProtKB-KW"/>
</dbReference>
<evidence type="ECO:0000313" key="9">
    <source>
        <dbReference type="EMBL" id="KAK5065392.1"/>
    </source>
</evidence>
<dbReference type="PANTHER" id="PTHR33146">
    <property type="entry name" value="ENDONUCLEASE 4"/>
    <property type="match status" value="1"/>
</dbReference>
<keyword evidence="5" id="KW-0378">Hydrolase</keyword>
<reference evidence="9 10" key="1">
    <citation type="submission" date="2023-08" db="EMBL/GenBank/DDBJ databases">
        <title>Black Yeasts Isolated from many extreme environments.</title>
        <authorList>
            <person name="Coleine C."/>
            <person name="Stajich J.E."/>
            <person name="Selbmann L."/>
        </authorList>
    </citation>
    <scope>NUCLEOTIDE SEQUENCE [LARGE SCALE GENOMIC DNA]</scope>
    <source>
        <strain evidence="9 10">CCFEE 5792</strain>
    </source>
</reference>
<dbReference type="GO" id="GO:0046872">
    <property type="term" value="F:metal ion binding"/>
    <property type="evidence" value="ECO:0007669"/>
    <property type="project" value="UniProtKB-KW"/>
</dbReference>
<keyword evidence="4" id="KW-0255">Endonuclease</keyword>
<dbReference type="Proteomes" id="UP001358417">
    <property type="component" value="Unassembled WGS sequence"/>
</dbReference>
<evidence type="ECO:0000256" key="2">
    <source>
        <dbReference type="ARBA" id="ARBA00022722"/>
    </source>
</evidence>
<evidence type="ECO:0000256" key="6">
    <source>
        <dbReference type="ARBA" id="ARBA00023157"/>
    </source>
</evidence>
<name>A0AAV9NW81_9EURO</name>
<comment type="caution">
    <text evidence="9">The sequence shown here is derived from an EMBL/GenBank/DDBJ whole genome shotgun (WGS) entry which is preliminary data.</text>
</comment>
<keyword evidence="10" id="KW-1185">Reference proteome</keyword>
<proteinExistence type="inferred from homology"/>
<gene>
    <name evidence="9" type="ORF">LTR84_001230</name>
</gene>
<evidence type="ECO:0000256" key="8">
    <source>
        <dbReference type="SAM" id="SignalP"/>
    </source>
</evidence>
<evidence type="ECO:0000256" key="3">
    <source>
        <dbReference type="ARBA" id="ARBA00022723"/>
    </source>
</evidence>